<dbReference type="SUPFAM" id="SSF50129">
    <property type="entry name" value="GroES-like"/>
    <property type="match status" value="1"/>
</dbReference>
<dbReference type="GO" id="GO:0003960">
    <property type="term" value="F:quinone reductase (NADPH) activity"/>
    <property type="evidence" value="ECO:0007669"/>
    <property type="project" value="InterPro"/>
</dbReference>
<protein>
    <submittedName>
        <fullName evidence="4">NADPH2:quinone reductase</fullName>
    </submittedName>
</protein>
<dbReference type="Pfam" id="PF08240">
    <property type="entry name" value="ADH_N"/>
    <property type="match status" value="1"/>
</dbReference>
<dbReference type="InterPro" id="IPR011032">
    <property type="entry name" value="GroES-like_sf"/>
</dbReference>
<evidence type="ECO:0000256" key="1">
    <source>
        <dbReference type="ARBA" id="ARBA00022857"/>
    </source>
</evidence>
<evidence type="ECO:0000313" key="5">
    <source>
        <dbReference type="Proteomes" id="UP000182894"/>
    </source>
</evidence>
<dbReference type="InterPro" id="IPR020843">
    <property type="entry name" value="ER"/>
</dbReference>
<evidence type="ECO:0000256" key="2">
    <source>
        <dbReference type="ARBA" id="ARBA00023002"/>
    </source>
</evidence>
<dbReference type="Gene3D" id="3.90.180.10">
    <property type="entry name" value="Medium-chain alcohol dehydrogenases, catalytic domain"/>
    <property type="match status" value="1"/>
</dbReference>
<dbReference type="InterPro" id="IPR047618">
    <property type="entry name" value="QOR-like"/>
</dbReference>
<sequence>MKAVKVIPSGESVVLTYEQVEPPVSGPHQVTVEVSAIGVNFMDLAAKTGAMGGNYRPDVPGVEGAGRIVAMGAEVTGFQIGDRVAWVFVRHSYAQQIVADVDALVKIPDDIDDHTAAAVMMQGLTASHFATCFYPVQPGDIALVHAGAGGLGRLLTQIIKLRGGTVISRVSSEAKIAVAKAAGADHVIVSDNGTFAQEAIRLSAGEGVHVVYDGSGPATFQGSLDALRRAGTFCWYGPVLGGPGPIDIMSLPKSIKLGYAVFFDHIHTPDLLREKAGQLFDWLRCGALTIEIGGVYPLADADKALTDLQSRKTTGKLILIP</sequence>
<dbReference type="Gene3D" id="3.40.50.720">
    <property type="entry name" value="NAD(P)-binding Rossmann-like Domain"/>
    <property type="match status" value="1"/>
</dbReference>
<dbReference type="Pfam" id="PF00107">
    <property type="entry name" value="ADH_zinc_N"/>
    <property type="match status" value="1"/>
</dbReference>
<reference evidence="5" key="1">
    <citation type="submission" date="2016-10" db="EMBL/GenBank/DDBJ databases">
        <authorList>
            <person name="Varghese N."/>
            <person name="Submissions S."/>
        </authorList>
    </citation>
    <scope>NUCLEOTIDE SEQUENCE [LARGE SCALE GENOMIC DNA]</scope>
    <source>
        <strain evidence="5">ATCC 700689</strain>
    </source>
</reference>
<dbReference type="GO" id="GO:0070402">
    <property type="term" value="F:NADPH binding"/>
    <property type="evidence" value="ECO:0007669"/>
    <property type="project" value="TreeGrafter"/>
</dbReference>
<dbReference type="InterPro" id="IPR013154">
    <property type="entry name" value="ADH-like_N"/>
</dbReference>
<dbReference type="PANTHER" id="PTHR48106:SF13">
    <property type="entry name" value="QUINONE OXIDOREDUCTASE-RELATED"/>
    <property type="match status" value="1"/>
</dbReference>
<dbReference type="SMART" id="SM00829">
    <property type="entry name" value="PKS_ER"/>
    <property type="match status" value="1"/>
</dbReference>
<dbReference type="Proteomes" id="UP000182894">
    <property type="component" value="Unassembled WGS sequence"/>
</dbReference>
<dbReference type="InterPro" id="IPR036291">
    <property type="entry name" value="NAD(P)-bd_dom_sf"/>
</dbReference>
<keyword evidence="2" id="KW-0560">Oxidoreductase</keyword>
<feature type="domain" description="Enoyl reductase (ER)" evidence="3">
    <location>
        <begin position="10"/>
        <end position="319"/>
    </location>
</feature>
<proteinExistence type="predicted"/>
<dbReference type="SUPFAM" id="SSF51735">
    <property type="entry name" value="NAD(P)-binding Rossmann-fold domains"/>
    <property type="match status" value="1"/>
</dbReference>
<dbReference type="GO" id="GO:0008270">
    <property type="term" value="F:zinc ion binding"/>
    <property type="evidence" value="ECO:0007669"/>
    <property type="project" value="InterPro"/>
</dbReference>
<dbReference type="STRING" id="89065.SAMN05216605_101211"/>
<dbReference type="EMBL" id="FNCO01000001">
    <property type="protein sequence ID" value="SDG12545.1"/>
    <property type="molecule type" value="Genomic_DNA"/>
</dbReference>
<name>A0A1G7RPB6_9PSED</name>
<keyword evidence="5" id="KW-1185">Reference proteome</keyword>
<organism evidence="4 5">
    <name type="scientific">Pseudomonas abietaniphila</name>
    <dbReference type="NCBI Taxonomy" id="89065"/>
    <lineage>
        <taxon>Bacteria</taxon>
        <taxon>Pseudomonadati</taxon>
        <taxon>Pseudomonadota</taxon>
        <taxon>Gammaproteobacteria</taxon>
        <taxon>Pseudomonadales</taxon>
        <taxon>Pseudomonadaceae</taxon>
        <taxon>Pseudomonas</taxon>
    </lineage>
</organism>
<dbReference type="CDD" id="cd05286">
    <property type="entry name" value="QOR2"/>
    <property type="match status" value="1"/>
</dbReference>
<evidence type="ECO:0000313" key="4">
    <source>
        <dbReference type="EMBL" id="SDG12545.1"/>
    </source>
</evidence>
<dbReference type="GO" id="GO:0005829">
    <property type="term" value="C:cytosol"/>
    <property type="evidence" value="ECO:0007669"/>
    <property type="project" value="TreeGrafter"/>
</dbReference>
<dbReference type="GO" id="GO:0035925">
    <property type="term" value="F:mRNA 3'-UTR AU-rich region binding"/>
    <property type="evidence" value="ECO:0007669"/>
    <property type="project" value="TreeGrafter"/>
</dbReference>
<keyword evidence="1" id="KW-0521">NADP</keyword>
<dbReference type="OrthoDB" id="9785812at2"/>
<evidence type="ECO:0000259" key="3">
    <source>
        <dbReference type="SMART" id="SM00829"/>
    </source>
</evidence>
<accession>A0A1G7RPB6</accession>
<dbReference type="PANTHER" id="PTHR48106">
    <property type="entry name" value="QUINONE OXIDOREDUCTASE PIG3-RELATED"/>
    <property type="match status" value="1"/>
</dbReference>
<dbReference type="InterPro" id="IPR002364">
    <property type="entry name" value="Quin_OxRdtase/zeta-crystal_CS"/>
</dbReference>
<dbReference type="RefSeq" id="WP_074749549.1">
    <property type="nucleotide sequence ID" value="NZ_FNCO01000001.1"/>
</dbReference>
<gene>
    <name evidence="4" type="ORF">SAMN05216605_101211</name>
</gene>
<dbReference type="AlphaFoldDB" id="A0A1G7RPB6"/>
<dbReference type="InterPro" id="IPR013149">
    <property type="entry name" value="ADH-like_C"/>
</dbReference>
<dbReference type="PROSITE" id="PS01162">
    <property type="entry name" value="QOR_ZETA_CRYSTAL"/>
    <property type="match status" value="1"/>
</dbReference>